<dbReference type="EMBL" id="CP025189">
    <property type="protein sequence ID" value="AWV23307.1"/>
    <property type="molecule type" value="Genomic_DNA"/>
</dbReference>
<reference evidence="1" key="1">
    <citation type="submission" date="2017-12" db="EMBL/GenBank/DDBJ databases">
        <authorList>
            <person name="Martens C."/>
            <person name="Dahlstrom E."/>
            <person name="Barbian K."/>
            <person name="Sykora L."/>
            <person name="Ricklefs S."/>
            <person name="Bruno D."/>
            <person name="Anzick I."/>
            <person name="Myles I."/>
            <person name="Datta S.K."/>
        </authorList>
    </citation>
    <scope>NUCLEOTIDE SEQUENCE</scope>
    <source>
        <strain evidence="1">AD2</strain>
    </source>
</reference>
<accession>A0A4Y1MZH1</accession>
<name>A0A4Y1MZH1_9PROT</name>
<protein>
    <submittedName>
        <fullName evidence="1">Uncharacterized protein</fullName>
    </submittedName>
</protein>
<dbReference type="AlphaFoldDB" id="A0A4Y1MZH1"/>
<evidence type="ECO:0000313" key="1">
    <source>
        <dbReference type="EMBL" id="AWV23307.1"/>
    </source>
</evidence>
<gene>
    <name evidence="1" type="ORF">RADP37_05378</name>
</gene>
<dbReference type="RefSeq" id="WP_397540497.1">
    <property type="nucleotide sequence ID" value="NZ_CP025189.1"/>
</dbReference>
<proteinExistence type="predicted"/>
<sequence>MKRRHIPRECFCCGAYERKGGTGRLLPWHGRKRDLQRRLGDRPLICVECISFAKHVLSGVPAAEQRRAA</sequence>
<organism evidence="1">
    <name type="scientific">Roseomonas mucosa</name>
    <dbReference type="NCBI Taxonomy" id="207340"/>
    <lineage>
        <taxon>Bacteria</taxon>
        <taxon>Pseudomonadati</taxon>
        <taxon>Pseudomonadota</taxon>
        <taxon>Alphaproteobacteria</taxon>
        <taxon>Acetobacterales</taxon>
        <taxon>Roseomonadaceae</taxon>
        <taxon>Roseomonas</taxon>
    </lineage>
</organism>